<organism evidence="2 3">
    <name type="scientific">Silvibacterium dinghuense</name>
    <dbReference type="NCBI Taxonomy" id="1560006"/>
    <lineage>
        <taxon>Bacteria</taxon>
        <taxon>Pseudomonadati</taxon>
        <taxon>Acidobacteriota</taxon>
        <taxon>Terriglobia</taxon>
        <taxon>Terriglobales</taxon>
        <taxon>Acidobacteriaceae</taxon>
        <taxon>Silvibacterium</taxon>
    </lineage>
</organism>
<evidence type="ECO:0000313" key="2">
    <source>
        <dbReference type="EMBL" id="RXS93628.1"/>
    </source>
</evidence>
<dbReference type="AlphaFoldDB" id="A0A4Q1S9C4"/>
<feature type="compositionally biased region" description="Polar residues" evidence="1">
    <location>
        <begin position="60"/>
        <end position="75"/>
    </location>
</feature>
<comment type="caution">
    <text evidence="2">The sequence shown here is derived from an EMBL/GenBank/DDBJ whole genome shotgun (WGS) entry which is preliminary data.</text>
</comment>
<evidence type="ECO:0000256" key="1">
    <source>
        <dbReference type="SAM" id="MobiDB-lite"/>
    </source>
</evidence>
<dbReference type="Proteomes" id="UP000290253">
    <property type="component" value="Unassembled WGS sequence"/>
</dbReference>
<gene>
    <name evidence="2" type="ORF">ESZ00_16290</name>
</gene>
<dbReference type="EMBL" id="SDMK01000004">
    <property type="protein sequence ID" value="RXS93628.1"/>
    <property type="molecule type" value="Genomic_DNA"/>
</dbReference>
<accession>A0A4Q1S9C4</accession>
<feature type="region of interest" description="Disordered" evidence="1">
    <location>
        <begin position="52"/>
        <end position="75"/>
    </location>
</feature>
<evidence type="ECO:0000313" key="3">
    <source>
        <dbReference type="Proteomes" id="UP000290253"/>
    </source>
</evidence>
<evidence type="ECO:0008006" key="4">
    <source>
        <dbReference type="Google" id="ProtNLM"/>
    </source>
</evidence>
<proteinExistence type="predicted"/>
<keyword evidence="3" id="KW-1185">Reference proteome</keyword>
<name>A0A4Q1S9C4_9BACT</name>
<sequence>MSVDTKQRYCFPLRLSSTMRRQANDLAHSEGLSLNHFISLAVAEKISRMEHSSWLKEQARPSQEPMTSSLFRRRP</sequence>
<dbReference type="OrthoDB" id="122164at2"/>
<protein>
    <recommendedName>
        <fullName evidence="4">Toxin-antitoxin system HicB family antitoxin</fullName>
    </recommendedName>
</protein>
<reference evidence="2 3" key="1">
    <citation type="journal article" date="2016" name="Int. J. Syst. Evol. Microbiol.">
        <title>Acidipila dinghuensis sp. nov., an acidobacterium isolated from forest soil.</title>
        <authorList>
            <person name="Jiang Y.W."/>
            <person name="Wang J."/>
            <person name="Chen M.H."/>
            <person name="Lv Y.Y."/>
            <person name="Qiu L.H."/>
        </authorList>
    </citation>
    <scope>NUCLEOTIDE SEQUENCE [LARGE SCALE GENOMIC DNA]</scope>
    <source>
        <strain evidence="2 3">DHOF10</strain>
    </source>
</reference>
<dbReference type="RefSeq" id="WP_129209397.1">
    <property type="nucleotide sequence ID" value="NZ_BMGU01000002.1"/>
</dbReference>